<evidence type="ECO:0000313" key="1">
    <source>
        <dbReference type="EMBL" id="MBC6471097.1"/>
    </source>
</evidence>
<sequence>MKRAGILNATLAGAFARLGHTDHVLARTCCCAAASRSDKPWVGCPQNLRR</sequence>
<comment type="caution">
    <text evidence="1">The sequence shown here is derived from an EMBL/GenBank/DDBJ whole genome shotgun (WGS) entry which is preliminary data.</text>
</comment>
<gene>
    <name evidence="1" type="ORF">HKK74_37250</name>
</gene>
<evidence type="ECO:0008006" key="3">
    <source>
        <dbReference type="Google" id="ProtNLM"/>
    </source>
</evidence>
<dbReference type="EMBL" id="JABVEC010000057">
    <property type="protein sequence ID" value="MBC6471097.1"/>
    <property type="molecule type" value="Genomic_DNA"/>
</dbReference>
<reference evidence="1 2" key="1">
    <citation type="submission" date="2020-06" db="EMBL/GenBank/DDBJ databases">
        <title>Actinomadura xiongansis sp. nov., isolated from soil of Baiyangdian.</title>
        <authorList>
            <person name="Zhang X."/>
        </authorList>
    </citation>
    <scope>NUCLEOTIDE SEQUENCE [LARGE SCALE GENOMIC DNA]</scope>
    <source>
        <strain evidence="1 2">HBUM206468</strain>
    </source>
</reference>
<name>A0ABR7M1U6_9ACTN</name>
<accession>A0ABR7M1U6</accession>
<dbReference type="Proteomes" id="UP000805614">
    <property type="component" value="Unassembled WGS sequence"/>
</dbReference>
<evidence type="ECO:0000313" key="2">
    <source>
        <dbReference type="Proteomes" id="UP000805614"/>
    </source>
</evidence>
<dbReference type="RefSeq" id="WP_187248139.1">
    <property type="nucleotide sequence ID" value="NZ_JABVEC010000057.1"/>
</dbReference>
<keyword evidence="2" id="KW-1185">Reference proteome</keyword>
<organism evidence="1 2">
    <name type="scientific">Actinomadura alba</name>
    <dbReference type="NCBI Taxonomy" id="406431"/>
    <lineage>
        <taxon>Bacteria</taxon>
        <taxon>Bacillati</taxon>
        <taxon>Actinomycetota</taxon>
        <taxon>Actinomycetes</taxon>
        <taxon>Streptosporangiales</taxon>
        <taxon>Thermomonosporaceae</taxon>
        <taxon>Actinomadura</taxon>
    </lineage>
</organism>
<proteinExistence type="predicted"/>
<protein>
    <recommendedName>
        <fullName evidence="3">D-ribose pyranase</fullName>
    </recommendedName>
</protein>